<sequence length="121" mass="13725">MSRMLQTPEQIAKTTEKIQEDLDLIADLGGVVNIDDPSYTDHIGNDVAVVVNTLFISGDDVTRRVTLKSNGRRNLYCNEDIGLVIQRPQVTVEGISFDGWQQRPTDVWKRYIDTSRICERS</sequence>
<dbReference type="RefSeq" id="WP_144989777.1">
    <property type="nucleotide sequence ID" value="NZ_CP037920.1"/>
</dbReference>
<proteinExistence type="predicted"/>
<dbReference type="KEGG" id="gaw:V144x_53910"/>
<dbReference type="EMBL" id="CP037920">
    <property type="protein sequence ID" value="QDT99877.1"/>
    <property type="molecule type" value="Genomic_DNA"/>
</dbReference>
<gene>
    <name evidence="1" type="ORF">V144x_53910</name>
</gene>
<reference evidence="1 2" key="1">
    <citation type="submission" date="2019-03" db="EMBL/GenBank/DDBJ databases">
        <title>Deep-cultivation of Planctomycetes and their phenomic and genomic characterization uncovers novel biology.</title>
        <authorList>
            <person name="Wiegand S."/>
            <person name="Jogler M."/>
            <person name="Boedeker C."/>
            <person name="Pinto D."/>
            <person name="Vollmers J."/>
            <person name="Rivas-Marin E."/>
            <person name="Kohn T."/>
            <person name="Peeters S.H."/>
            <person name="Heuer A."/>
            <person name="Rast P."/>
            <person name="Oberbeckmann S."/>
            <person name="Bunk B."/>
            <person name="Jeske O."/>
            <person name="Meyerdierks A."/>
            <person name="Storesund J.E."/>
            <person name="Kallscheuer N."/>
            <person name="Luecker S."/>
            <person name="Lage O.M."/>
            <person name="Pohl T."/>
            <person name="Merkel B.J."/>
            <person name="Hornburger P."/>
            <person name="Mueller R.-W."/>
            <person name="Bruemmer F."/>
            <person name="Labrenz M."/>
            <person name="Spormann A.M."/>
            <person name="Op den Camp H."/>
            <person name="Overmann J."/>
            <person name="Amann R."/>
            <person name="Jetten M.S.M."/>
            <person name="Mascher T."/>
            <person name="Medema M.H."/>
            <person name="Devos D.P."/>
            <person name="Kaster A.-K."/>
            <person name="Ovreas L."/>
            <person name="Rohde M."/>
            <person name="Galperin M.Y."/>
            <person name="Jogler C."/>
        </authorList>
    </citation>
    <scope>NUCLEOTIDE SEQUENCE [LARGE SCALE GENOMIC DNA]</scope>
    <source>
        <strain evidence="1 2">V144</strain>
    </source>
</reference>
<evidence type="ECO:0000313" key="1">
    <source>
        <dbReference type="EMBL" id="QDT99877.1"/>
    </source>
</evidence>
<accession>A0A517W3P5</accession>
<protein>
    <submittedName>
        <fullName evidence="1">Uncharacterized protein</fullName>
    </submittedName>
</protein>
<organism evidence="1 2">
    <name type="scientific">Gimesia aquarii</name>
    <dbReference type="NCBI Taxonomy" id="2527964"/>
    <lineage>
        <taxon>Bacteria</taxon>
        <taxon>Pseudomonadati</taxon>
        <taxon>Planctomycetota</taxon>
        <taxon>Planctomycetia</taxon>
        <taxon>Planctomycetales</taxon>
        <taxon>Planctomycetaceae</taxon>
        <taxon>Gimesia</taxon>
    </lineage>
</organism>
<evidence type="ECO:0000313" key="2">
    <source>
        <dbReference type="Proteomes" id="UP000318704"/>
    </source>
</evidence>
<dbReference type="Proteomes" id="UP000318704">
    <property type="component" value="Chromosome"/>
</dbReference>
<dbReference type="AlphaFoldDB" id="A0A517W3P5"/>
<name>A0A517W3P5_9PLAN</name>